<dbReference type="SMART" id="SM00062">
    <property type="entry name" value="PBPb"/>
    <property type="match status" value="1"/>
</dbReference>
<proteinExistence type="predicted"/>
<dbReference type="SUPFAM" id="SSF53850">
    <property type="entry name" value="Periplasmic binding protein-like II"/>
    <property type="match status" value="1"/>
</dbReference>
<evidence type="ECO:0000313" key="5">
    <source>
        <dbReference type="Proteomes" id="UP000252884"/>
    </source>
</evidence>
<dbReference type="Gene3D" id="3.40.190.10">
    <property type="entry name" value="Periplasmic binding protein-like II"/>
    <property type="match status" value="2"/>
</dbReference>
<evidence type="ECO:0000256" key="2">
    <source>
        <dbReference type="SAM" id="SignalP"/>
    </source>
</evidence>
<organism evidence="4 5">
    <name type="scientific">Pseudorhodoferax soli</name>
    <dbReference type="NCBI Taxonomy" id="545864"/>
    <lineage>
        <taxon>Bacteria</taxon>
        <taxon>Pseudomonadati</taxon>
        <taxon>Pseudomonadota</taxon>
        <taxon>Betaproteobacteria</taxon>
        <taxon>Burkholderiales</taxon>
        <taxon>Comamonadaceae</taxon>
    </lineage>
</organism>
<dbReference type="Proteomes" id="UP000252884">
    <property type="component" value="Unassembled WGS sequence"/>
</dbReference>
<dbReference type="Pfam" id="PF00497">
    <property type="entry name" value="SBP_bac_3"/>
    <property type="match status" value="1"/>
</dbReference>
<name>A0A368XKL0_9BURK</name>
<feature type="domain" description="Solute-binding protein family 3/N-terminal" evidence="3">
    <location>
        <begin position="43"/>
        <end position="262"/>
    </location>
</feature>
<dbReference type="RefSeq" id="WP_114470054.1">
    <property type="nucleotide sequence ID" value="NZ_QPJK01000007.1"/>
</dbReference>
<sequence>MRALIHTARRRLLWGGLAALLVGGCAAPSASPPERSVLAPTGTLRVGVYLGSPTSLVVDSQGRRAGVALEMGQRLGQWLGVPVQAVEYPRVAEVVEAVRQGKVDFTVTNASPARAQLVDFSAPLLNLELGYLVPRGSRVDRMDGIDQAGVRVGVSQGSSSQTALGRQFRQAQVVPQASLQQAAAQLRDGQLDAFATNKAILYELADQVPGARVLDGRWGLEHMAMAIPKGRQAALPALEKFAATVREDGTLAAIVGRAGLRGTAAP</sequence>
<dbReference type="PANTHER" id="PTHR35936:SF17">
    <property type="entry name" value="ARGININE-BINDING EXTRACELLULAR PROTEIN ARTP"/>
    <property type="match status" value="1"/>
</dbReference>
<dbReference type="OrthoDB" id="571173at2"/>
<dbReference type="AlphaFoldDB" id="A0A368XKL0"/>
<gene>
    <name evidence="4" type="ORF">DES41_10724</name>
</gene>
<keyword evidence="5" id="KW-1185">Reference proteome</keyword>
<feature type="chain" id="PRO_5016603641" evidence="2">
    <location>
        <begin position="31"/>
        <end position="266"/>
    </location>
</feature>
<comment type="caution">
    <text evidence="4">The sequence shown here is derived from an EMBL/GenBank/DDBJ whole genome shotgun (WGS) entry which is preliminary data.</text>
</comment>
<evidence type="ECO:0000313" key="4">
    <source>
        <dbReference type="EMBL" id="RCW68503.1"/>
    </source>
</evidence>
<reference evidence="4 5" key="1">
    <citation type="submission" date="2018-07" db="EMBL/GenBank/DDBJ databases">
        <title>Genomic Encyclopedia of Type Strains, Phase IV (KMG-IV): sequencing the most valuable type-strain genomes for metagenomic binning, comparative biology and taxonomic classification.</title>
        <authorList>
            <person name="Goeker M."/>
        </authorList>
    </citation>
    <scope>NUCLEOTIDE SEQUENCE [LARGE SCALE GENOMIC DNA]</scope>
    <source>
        <strain evidence="4 5">DSM 21634</strain>
    </source>
</reference>
<dbReference type="PANTHER" id="PTHR35936">
    <property type="entry name" value="MEMBRANE-BOUND LYTIC MUREIN TRANSGLYCOSYLASE F"/>
    <property type="match status" value="1"/>
</dbReference>
<dbReference type="PROSITE" id="PS51257">
    <property type="entry name" value="PROKAR_LIPOPROTEIN"/>
    <property type="match status" value="1"/>
</dbReference>
<keyword evidence="1 2" id="KW-0732">Signal</keyword>
<feature type="signal peptide" evidence="2">
    <location>
        <begin position="1"/>
        <end position="30"/>
    </location>
</feature>
<evidence type="ECO:0000256" key="1">
    <source>
        <dbReference type="ARBA" id="ARBA00022729"/>
    </source>
</evidence>
<protein>
    <submittedName>
        <fullName evidence="4">Amino acid ABC transporter substrate-binding protein (PAAT family)</fullName>
    </submittedName>
</protein>
<dbReference type="InterPro" id="IPR001638">
    <property type="entry name" value="Solute-binding_3/MltF_N"/>
</dbReference>
<dbReference type="EMBL" id="QPJK01000007">
    <property type="protein sequence ID" value="RCW68503.1"/>
    <property type="molecule type" value="Genomic_DNA"/>
</dbReference>
<accession>A0A368XKL0</accession>
<evidence type="ECO:0000259" key="3">
    <source>
        <dbReference type="SMART" id="SM00062"/>
    </source>
</evidence>